<keyword evidence="1" id="KW-0812">Transmembrane</keyword>
<keyword evidence="1" id="KW-1133">Transmembrane helix</keyword>
<gene>
    <name evidence="2" type="ordered locus">Dde_3758</name>
</gene>
<reference evidence="2 3" key="1">
    <citation type="journal article" date="2011" name="J. Bacteriol.">
        <title>Complete genome sequence and updated annotation of Desulfovibrio alaskensis G20.</title>
        <authorList>
            <person name="Hauser L.J."/>
            <person name="Land M.L."/>
            <person name="Brown S.D."/>
            <person name="Larimer F."/>
            <person name="Keller K.L."/>
            <person name="Rapp-Giles B.J."/>
            <person name="Price M.N."/>
            <person name="Lin M."/>
            <person name="Bruce D.C."/>
            <person name="Detter J.C."/>
            <person name="Tapia R."/>
            <person name="Han C.S."/>
            <person name="Goodwin L.A."/>
            <person name="Cheng J.F."/>
            <person name="Pitluck S."/>
            <person name="Copeland A."/>
            <person name="Lucas S."/>
            <person name="Nolan M."/>
            <person name="Lapidus A.L."/>
            <person name="Palumbo A.V."/>
            <person name="Wall J.D."/>
        </authorList>
    </citation>
    <scope>NUCLEOTIDE SEQUENCE [LARGE SCALE GENOMIC DNA]</scope>
    <source>
        <strain evidence="3">ATCC BAA 1058 / DSM 17464 / G20</strain>
    </source>
</reference>
<protein>
    <recommendedName>
        <fullName evidence="4">Class I SAM-dependent methyltransferase</fullName>
    </recommendedName>
</protein>
<dbReference type="InterPro" id="IPR029063">
    <property type="entry name" value="SAM-dependent_MTases_sf"/>
</dbReference>
<accession>Q30UU5</accession>
<dbReference type="AlphaFoldDB" id="Q30UU5"/>
<feature type="transmembrane region" description="Helical" evidence="1">
    <location>
        <begin position="229"/>
        <end position="251"/>
    </location>
</feature>
<keyword evidence="3" id="KW-1185">Reference proteome</keyword>
<name>Q30UU5_OLEA2</name>
<keyword evidence="1" id="KW-0472">Membrane</keyword>
<dbReference type="Proteomes" id="UP000002710">
    <property type="component" value="Chromosome"/>
</dbReference>
<dbReference type="KEGG" id="dde:Dde_3758"/>
<dbReference type="SUPFAM" id="SSF53335">
    <property type="entry name" value="S-adenosyl-L-methionine-dependent methyltransferases"/>
    <property type="match status" value="1"/>
</dbReference>
<dbReference type="EMBL" id="CP000112">
    <property type="protein sequence ID" value="ABB40551.2"/>
    <property type="molecule type" value="Genomic_DNA"/>
</dbReference>
<sequence>MKSISITDIAAMQARGSLLLVDDPYPVEPKIRWGHGKPPHQALEALFRSCRQNYLPFLENIASLAPSFAKIPFDAPEDSPEPRWNNNWLPVLDGMSIYTALTKHAPRRFIEVGSGHSTKFAARAVRDHGLATRIFSIDPQPRSEVDSLCHRTLRHSLESLDIAFFDTVTADDILFVDCSHRALQNSDVTVFFLDILPILPAGCLIGIHDICLPMDYPPGWERRYYNEQYLLACVLLFGAAAFDILLPSYYLSSQPELHPALQPLQAVTTLQGRPPVGSIFWMRKK</sequence>
<evidence type="ECO:0008006" key="4">
    <source>
        <dbReference type="Google" id="ProtNLM"/>
    </source>
</evidence>
<dbReference type="RefSeq" id="WP_011369404.1">
    <property type="nucleotide sequence ID" value="NC_007519.1"/>
</dbReference>
<dbReference type="Gene3D" id="3.40.50.150">
    <property type="entry name" value="Vaccinia Virus protein VP39"/>
    <property type="match status" value="1"/>
</dbReference>
<proteinExistence type="predicted"/>
<evidence type="ECO:0000313" key="2">
    <source>
        <dbReference type="EMBL" id="ABB40551.2"/>
    </source>
</evidence>
<dbReference type="HOGENOM" id="CLU_058422_1_0_7"/>
<dbReference type="STRING" id="207559.Dde_3758"/>
<evidence type="ECO:0000313" key="3">
    <source>
        <dbReference type="Proteomes" id="UP000002710"/>
    </source>
</evidence>
<dbReference type="Pfam" id="PF13578">
    <property type="entry name" value="Methyltransf_24"/>
    <property type="match status" value="1"/>
</dbReference>
<organism evidence="2 3">
    <name type="scientific">Oleidesulfovibrio alaskensis (strain ATCC BAA-1058 / DSM 17464 / G20)</name>
    <name type="common">Desulfovibrio alaskensis</name>
    <dbReference type="NCBI Taxonomy" id="207559"/>
    <lineage>
        <taxon>Bacteria</taxon>
        <taxon>Pseudomonadati</taxon>
        <taxon>Thermodesulfobacteriota</taxon>
        <taxon>Desulfovibrionia</taxon>
        <taxon>Desulfovibrionales</taxon>
        <taxon>Desulfovibrionaceae</taxon>
        <taxon>Oleidesulfovibrio</taxon>
    </lineage>
</organism>
<dbReference type="eggNOG" id="COG4122">
    <property type="taxonomic scope" value="Bacteria"/>
</dbReference>
<evidence type="ECO:0000256" key="1">
    <source>
        <dbReference type="SAM" id="Phobius"/>
    </source>
</evidence>